<name>A0A7X2TSE3_9SPIO</name>
<dbReference type="GO" id="GO:0070573">
    <property type="term" value="F:metallodipeptidase activity"/>
    <property type="evidence" value="ECO:0007669"/>
    <property type="project" value="InterPro"/>
</dbReference>
<dbReference type="PROSITE" id="PS51365">
    <property type="entry name" value="RENAL_DIPEPTIDASE_2"/>
    <property type="match status" value="1"/>
</dbReference>
<sequence>MKTIDLHCDTILRLSENPSENLFNAKGHINYEKLVKGDVYCQCFALFTKMHELADDAYTPFERLSRLHDLFIKEIEESSGKLKRAYSANDILNNKDSISVMLTIEGLDALEGKRKNLDTLISWKPKIAGFTWNWENELAYPQSEDKAIMQSGLKDFGFEVLERFNQEDIIIDVSHLSDGGFWDVIKSGNKVLATHSDCRAVTNTGRNLTDDMIRALADKGGVVGLNFCSPFLTDDKSHESRVSDMVIHTKHLLNVGGEDILAMGSDFDGIGGKLEIDGPDKFPLLEAALRKAGLKEEVIEKMFYKNILRLL</sequence>
<protein>
    <submittedName>
        <fullName evidence="1">Membrane dipeptidase</fullName>
    </submittedName>
</protein>
<reference evidence="1 2" key="1">
    <citation type="submission" date="2019-08" db="EMBL/GenBank/DDBJ databases">
        <title>In-depth cultivation of the pig gut microbiome towards novel bacterial diversity and tailored functional studies.</title>
        <authorList>
            <person name="Wylensek D."/>
            <person name="Hitch T.C.A."/>
            <person name="Clavel T."/>
        </authorList>
    </citation>
    <scope>NUCLEOTIDE SEQUENCE [LARGE SCALE GENOMIC DNA]</scope>
    <source>
        <strain evidence="1 2">NM-380-WT-3C1</strain>
    </source>
</reference>
<keyword evidence="2" id="KW-1185">Reference proteome</keyword>
<dbReference type="PANTHER" id="PTHR10443">
    <property type="entry name" value="MICROSOMAL DIPEPTIDASE"/>
    <property type="match status" value="1"/>
</dbReference>
<comment type="caution">
    <text evidence="1">The sequence shown here is derived from an EMBL/GenBank/DDBJ whole genome shotgun (WGS) entry which is preliminary data.</text>
</comment>
<dbReference type="SUPFAM" id="SSF51556">
    <property type="entry name" value="Metallo-dependent hydrolases"/>
    <property type="match status" value="1"/>
</dbReference>
<dbReference type="InterPro" id="IPR008257">
    <property type="entry name" value="Pept_M19"/>
</dbReference>
<gene>
    <name evidence="1" type="ORF">FYJ80_08780</name>
</gene>
<dbReference type="InterPro" id="IPR032466">
    <property type="entry name" value="Metal_Hydrolase"/>
</dbReference>
<dbReference type="PANTHER" id="PTHR10443:SF12">
    <property type="entry name" value="DIPEPTIDASE"/>
    <property type="match status" value="1"/>
</dbReference>
<dbReference type="GO" id="GO:0006508">
    <property type="term" value="P:proteolysis"/>
    <property type="evidence" value="ECO:0007669"/>
    <property type="project" value="InterPro"/>
</dbReference>
<dbReference type="Pfam" id="PF01244">
    <property type="entry name" value="Peptidase_M19"/>
    <property type="match status" value="1"/>
</dbReference>
<dbReference type="Proteomes" id="UP000460549">
    <property type="component" value="Unassembled WGS sequence"/>
</dbReference>
<dbReference type="RefSeq" id="WP_154426079.1">
    <property type="nucleotide sequence ID" value="NZ_VUNN01000018.1"/>
</dbReference>
<accession>A0A7X2TSE3</accession>
<evidence type="ECO:0000313" key="1">
    <source>
        <dbReference type="EMBL" id="MSU06863.1"/>
    </source>
</evidence>
<organism evidence="1 2">
    <name type="scientific">Bullifex porci</name>
    <dbReference type="NCBI Taxonomy" id="2606638"/>
    <lineage>
        <taxon>Bacteria</taxon>
        <taxon>Pseudomonadati</taxon>
        <taxon>Spirochaetota</taxon>
        <taxon>Spirochaetia</taxon>
        <taxon>Spirochaetales</taxon>
        <taxon>Spirochaetaceae</taxon>
        <taxon>Bullifex</taxon>
    </lineage>
</organism>
<proteinExistence type="predicted"/>
<dbReference type="AlphaFoldDB" id="A0A7X2TSE3"/>
<evidence type="ECO:0000313" key="2">
    <source>
        <dbReference type="Proteomes" id="UP000460549"/>
    </source>
</evidence>
<dbReference type="Gene3D" id="3.20.20.140">
    <property type="entry name" value="Metal-dependent hydrolases"/>
    <property type="match status" value="1"/>
</dbReference>
<dbReference type="EMBL" id="VUNN01000018">
    <property type="protein sequence ID" value="MSU06863.1"/>
    <property type="molecule type" value="Genomic_DNA"/>
</dbReference>